<dbReference type="EMBL" id="VFOV01000001">
    <property type="protein sequence ID" value="TQL70017.1"/>
    <property type="molecule type" value="Genomic_DNA"/>
</dbReference>
<dbReference type="OrthoDB" id="3294467at2"/>
<dbReference type="RefSeq" id="WP_141781829.1">
    <property type="nucleotide sequence ID" value="NZ_VFOV01000001.1"/>
</dbReference>
<gene>
    <name evidence="3" type="ORF">FB381_3941</name>
</gene>
<keyword evidence="4" id="KW-1185">Reference proteome</keyword>
<proteinExistence type="predicted"/>
<dbReference type="Proteomes" id="UP000320209">
    <property type="component" value="Unassembled WGS sequence"/>
</dbReference>
<comment type="caution">
    <text evidence="3">The sequence shown here is derived from an EMBL/GenBank/DDBJ whole genome shotgun (WGS) entry which is preliminary data.</text>
</comment>
<evidence type="ECO:0000256" key="2">
    <source>
        <dbReference type="SAM" id="Phobius"/>
    </source>
</evidence>
<keyword evidence="2" id="KW-0472">Membrane</keyword>
<accession>A0A543ABT2</accession>
<evidence type="ECO:0000256" key="1">
    <source>
        <dbReference type="SAM" id="MobiDB-lite"/>
    </source>
</evidence>
<keyword evidence="2" id="KW-0812">Transmembrane</keyword>
<name>A0A543ABT2_9ACTN</name>
<organism evidence="3 4">
    <name type="scientific">Nocardioides albertanoniae</name>
    <dbReference type="NCBI Taxonomy" id="1175486"/>
    <lineage>
        <taxon>Bacteria</taxon>
        <taxon>Bacillati</taxon>
        <taxon>Actinomycetota</taxon>
        <taxon>Actinomycetes</taxon>
        <taxon>Propionibacteriales</taxon>
        <taxon>Nocardioidaceae</taxon>
        <taxon>Nocardioides</taxon>
    </lineage>
</organism>
<sequence length="427" mass="45150">MSDFDREERAFRAALTREADGFEPRELAVPDSSDREDQAEPTPADTIETDEKPARRRATLILAAAAAVVTVVGLGGALASLRSGSDEGSTVADGAASAEARDGSAPKALSESAEPPQGTYADKEHPGLPAPDAGKRWAVRFDVAAQVPQEWADAASPALPECIEKPGDQWDTVPRTPYVANVTNRPVPRIACDNTEDRDFPADFGKVPFSLWQPYLVVEKATKATDKKAGSWEHEGWLLTRVIEGDYIVSILTGPGDDKVNQEIQGSLTTVAKDPYGCDTASPLAGGDPVRPKTEPKSSPLTGGAPESIAICQYEPSSASLTGSRQTKGADAAGLVDAISAAPGRSGPNTPKNCLAGQPIASYVILRVFRDGEPGDVYVSYENCDDHGFYDGTTVHELTPAACRPVFAAEPVTIYSAQGDVARVCLR</sequence>
<keyword evidence="2" id="KW-1133">Transmembrane helix</keyword>
<feature type="region of interest" description="Disordered" evidence="1">
    <location>
        <begin position="15"/>
        <end position="53"/>
    </location>
</feature>
<evidence type="ECO:0000313" key="3">
    <source>
        <dbReference type="EMBL" id="TQL70017.1"/>
    </source>
</evidence>
<dbReference type="AlphaFoldDB" id="A0A543ABT2"/>
<feature type="transmembrane region" description="Helical" evidence="2">
    <location>
        <begin position="60"/>
        <end position="81"/>
    </location>
</feature>
<feature type="region of interest" description="Disordered" evidence="1">
    <location>
        <begin position="279"/>
        <end position="306"/>
    </location>
</feature>
<reference evidence="3 4" key="1">
    <citation type="submission" date="2019-06" db="EMBL/GenBank/DDBJ databases">
        <title>Sequencing the genomes of 1000 actinobacteria strains.</title>
        <authorList>
            <person name="Klenk H.-P."/>
        </authorList>
    </citation>
    <scope>NUCLEOTIDE SEQUENCE [LARGE SCALE GENOMIC DNA]</scope>
    <source>
        <strain evidence="3 4">DSM 25218</strain>
    </source>
</reference>
<feature type="region of interest" description="Disordered" evidence="1">
    <location>
        <begin position="80"/>
        <end position="133"/>
    </location>
</feature>
<evidence type="ECO:0000313" key="4">
    <source>
        <dbReference type="Proteomes" id="UP000320209"/>
    </source>
</evidence>
<protein>
    <submittedName>
        <fullName evidence="3">Uncharacterized protein</fullName>
    </submittedName>
</protein>
<feature type="compositionally biased region" description="Basic and acidic residues" evidence="1">
    <location>
        <begin position="15"/>
        <end position="38"/>
    </location>
</feature>